<dbReference type="PANTHER" id="PTHR11777:SF9">
    <property type="entry name" value="ALANINE--TRNA LIGASE, CYTOPLASMIC"/>
    <property type="match status" value="1"/>
</dbReference>
<comment type="domain">
    <text evidence="12">Consists of three domains; the N-terminal catalytic domain, the editing domain and the C-terminal C-Ala domain. The editing domain removes incorrectly charged amino acids, while the C-Ala domain, along with tRNA(Ala), serves as a bridge to cooperatively bring together the editing and aminoacylation centers thus stimulating deacylation of misacylated tRNAs.</text>
</comment>
<dbReference type="SUPFAM" id="SSF101353">
    <property type="entry name" value="Putative anticodon-binding domain of alanyl-tRNA synthetase (AlaRS)"/>
    <property type="match status" value="1"/>
</dbReference>
<evidence type="ECO:0000256" key="2">
    <source>
        <dbReference type="ARBA" id="ARBA00008226"/>
    </source>
</evidence>
<keyword evidence="8 12" id="KW-0067">ATP-binding</keyword>
<dbReference type="Proteomes" id="UP000824107">
    <property type="component" value="Unassembled WGS sequence"/>
</dbReference>
<keyword evidence="6 12" id="KW-0547">Nucleotide-binding</keyword>
<dbReference type="InterPro" id="IPR050058">
    <property type="entry name" value="Ala-tRNA_ligase"/>
</dbReference>
<dbReference type="CDD" id="cd00673">
    <property type="entry name" value="AlaRS_core"/>
    <property type="match status" value="1"/>
</dbReference>
<evidence type="ECO:0000256" key="7">
    <source>
        <dbReference type="ARBA" id="ARBA00022833"/>
    </source>
</evidence>
<dbReference type="EMBL" id="DVNC01000051">
    <property type="protein sequence ID" value="HIU53899.1"/>
    <property type="molecule type" value="Genomic_DNA"/>
</dbReference>
<dbReference type="GO" id="GO:0000049">
    <property type="term" value="F:tRNA binding"/>
    <property type="evidence" value="ECO:0007669"/>
    <property type="project" value="UniProtKB-KW"/>
</dbReference>
<feature type="binding site" evidence="12">
    <location>
        <position position="670"/>
    </location>
    <ligand>
        <name>Zn(2+)</name>
        <dbReference type="ChEBI" id="CHEBI:29105"/>
    </ligand>
</feature>
<dbReference type="GO" id="GO:0008270">
    <property type="term" value="F:zinc ion binding"/>
    <property type="evidence" value="ECO:0007669"/>
    <property type="project" value="UniProtKB-UniRule"/>
</dbReference>
<dbReference type="Gene3D" id="3.30.980.10">
    <property type="entry name" value="Threonyl-trna Synthetase, Chain A, domain 2"/>
    <property type="match status" value="1"/>
</dbReference>
<evidence type="ECO:0000256" key="6">
    <source>
        <dbReference type="ARBA" id="ARBA00022741"/>
    </source>
</evidence>
<keyword evidence="13" id="KW-0175">Coiled coil</keyword>
<dbReference type="PROSITE" id="PS50860">
    <property type="entry name" value="AA_TRNA_LIGASE_II_ALA"/>
    <property type="match status" value="1"/>
</dbReference>
<feature type="binding site" evidence="12">
    <location>
        <position position="568"/>
    </location>
    <ligand>
        <name>Zn(2+)</name>
        <dbReference type="ChEBI" id="CHEBI:29105"/>
    </ligand>
</feature>
<dbReference type="Pfam" id="PF07973">
    <property type="entry name" value="tRNA_SAD"/>
    <property type="match status" value="1"/>
</dbReference>
<dbReference type="Gene3D" id="6.10.250.550">
    <property type="match status" value="1"/>
</dbReference>
<feature type="binding site" evidence="12">
    <location>
        <position position="674"/>
    </location>
    <ligand>
        <name>Zn(2+)</name>
        <dbReference type="ChEBI" id="CHEBI:29105"/>
    </ligand>
</feature>
<dbReference type="InterPro" id="IPR045864">
    <property type="entry name" value="aa-tRNA-synth_II/BPL/LPL"/>
</dbReference>
<protein>
    <recommendedName>
        <fullName evidence="12">Alanine--tRNA ligase</fullName>
        <ecNumber evidence="12">6.1.1.7</ecNumber>
    </recommendedName>
    <alternativeName>
        <fullName evidence="12">Alanyl-tRNA synthetase</fullName>
        <shortName evidence="12">AlaRS</shortName>
    </alternativeName>
</protein>
<comment type="catalytic activity">
    <reaction evidence="12">
        <text>tRNA(Ala) + L-alanine + ATP = L-alanyl-tRNA(Ala) + AMP + diphosphate</text>
        <dbReference type="Rhea" id="RHEA:12540"/>
        <dbReference type="Rhea" id="RHEA-COMP:9657"/>
        <dbReference type="Rhea" id="RHEA-COMP:9923"/>
        <dbReference type="ChEBI" id="CHEBI:30616"/>
        <dbReference type="ChEBI" id="CHEBI:33019"/>
        <dbReference type="ChEBI" id="CHEBI:57972"/>
        <dbReference type="ChEBI" id="CHEBI:78442"/>
        <dbReference type="ChEBI" id="CHEBI:78497"/>
        <dbReference type="ChEBI" id="CHEBI:456215"/>
        <dbReference type="EC" id="6.1.1.7"/>
    </reaction>
</comment>
<dbReference type="Gene3D" id="2.40.30.130">
    <property type="match status" value="1"/>
</dbReference>
<dbReference type="Gene3D" id="3.30.54.20">
    <property type="match status" value="1"/>
</dbReference>
<dbReference type="GO" id="GO:0005524">
    <property type="term" value="F:ATP binding"/>
    <property type="evidence" value="ECO:0007669"/>
    <property type="project" value="UniProtKB-UniRule"/>
</dbReference>
<accession>A0A9D1SB44</accession>
<keyword evidence="5 12" id="KW-0479">Metal-binding</keyword>
<dbReference type="GO" id="GO:0005829">
    <property type="term" value="C:cytosol"/>
    <property type="evidence" value="ECO:0007669"/>
    <property type="project" value="TreeGrafter"/>
</dbReference>
<evidence type="ECO:0000313" key="15">
    <source>
        <dbReference type="EMBL" id="HIU53899.1"/>
    </source>
</evidence>
<evidence type="ECO:0000313" key="16">
    <source>
        <dbReference type="Proteomes" id="UP000824107"/>
    </source>
</evidence>
<dbReference type="InterPro" id="IPR002318">
    <property type="entry name" value="Ala-tRNA-lgiase_IIc"/>
</dbReference>
<evidence type="ECO:0000256" key="10">
    <source>
        <dbReference type="ARBA" id="ARBA00022917"/>
    </source>
</evidence>
<dbReference type="Gene3D" id="3.30.930.10">
    <property type="entry name" value="Bira Bifunctional Protein, Domain 2"/>
    <property type="match status" value="1"/>
</dbReference>
<evidence type="ECO:0000256" key="5">
    <source>
        <dbReference type="ARBA" id="ARBA00022723"/>
    </source>
</evidence>
<dbReference type="InterPro" id="IPR012947">
    <property type="entry name" value="tRNA_SAD"/>
</dbReference>
<dbReference type="SMART" id="SM00863">
    <property type="entry name" value="tRNA_SAD"/>
    <property type="match status" value="1"/>
</dbReference>
<evidence type="ECO:0000256" key="1">
    <source>
        <dbReference type="ARBA" id="ARBA00004496"/>
    </source>
</evidence>
<dbReference type="FunFam" id="2.40.30.130:FF:000001">
    <property type="entry name" value="Alanine--tRNA ligase"/>
    <property type="match status" value="1"/>
</dbReference>
<comment type="function">
    <text evidence="12">Catalyzes the attachment of alanine to tRNA(Ala) in a two-step reaction: alanine is first activated by ATP to form Ala-AMP and then transferred to the acceptor end of tRNA(Ala). Also edits incorrectly charged Ser-tRNA(Ala) and Gly-tRNA(Ala) via its editing domain.</text>
</comment>
<dbReference type="InterPro" id="IPR018164">
    <property type="entry name" value="Ala-tRNA-synth_IIc_N"/>
</dbReference>
<dbReference type="SUPFAM" id="SSF55186">
    <property type="entry name" value="ThrRS/AlaRS common domain"/>
    <property type="match status" value="1"/>
</dbReference>
<dbReference type="Pfam" id="PF01411">
    <property type="entry name" value="tRNA-synt_2c"/>
    <property type="match status" value="1"/>
</dbReference>
<dbReference type="FunFam" id="3.30.54.20:FF:000001">
    <property type="entry name" value="Alanine--tRNA ligase"/>
    <property type="match status" value="1"/>
</dbReference>
<evidence type="ECO:0000256" key="3">
    <source>
        <dbReference type="ARBA" id="ARBA00022555"/>
    </source>
</evidence>
<dbReference type="Pfam" id="PF02272">
    <property type="entry name" value="DHHA1"/>
    <property type="match status" value="1"/>
</dbReference>
<reference evidence="15" key="1">
    <citation type="submission" date="2020-10" db="EMBL/GenBank/DDBJ databases">
        <authorList>
            <person name="Gilroy R."/>
        </authorList>
    </citation>
    <scope>NUCLEOTIDE SEQUENCE</scope>
    <source>
        <strain evidence="15">ChiW3-316</strain>
    </source>
</reference>
<gene>
    <name evidence="12 15" type="primary">alaS</name>
    <name evidence="15" type="ORF">IAD20_07450</name>
</gene>
<dbReference type="PRINTS" id="PR00980">
    <property type="entry name" value="TRNASYNTHALA"/>
</dbReference>
<dbReference type="FunFam" id="3.10.310.40:FF:000001">
    <property type="entry name" value="Alanine--tRNA ligase"/>
    <property type="match status" value="1"/>
</dbReference>
<dbReference type="AlphaFoldDB" id="A0A9D1SB44"/>
<dbReference type="GO" id="GO:0004813">
    <property type="term" value="F:alanine-tRNA ligase activity"/>
    <property type="evidence" value="ECO:0007669"/>
    <property type="project" value="UniProtKB-UniRule"/>
</dbReference>
<dbReference type="NCBIfam" id="TIGR00344">
    <property type="entry name" value="alaS"/>
    <property type="match status" value="1"/>
</dbReference>
<dbReference type="GO" id="GO:0006419">
    <property type="term" value="P:alanyl-tRNA aminoacylation"/>
    <property type="evidence" value="ECO:0007669"/>
    <property type="project" value="UniProtKB-UniRule"/>
</dbReference>
<keyword evidence="11 12" id="KW-0030">Aminoacyl-tRNA synthetase</keyword>
<comment type="cofactor">
    <cofactor evidence="12">
        <name>Zn(2+)</name>
        <dbReference type="ChEBI" id="CHEBI:29105"/>
    </cofactor>
    <text evidence="12">Binds 1 zinc ion per subunit.</text>
</comment>
<feature type="domain" description="Alanyl-transfer RNA synthetases family profile" evidence="14">
    <location>
        <begin position="3"/>
        <end position="713"/>
    </location>
</feature>
<keyword evidence="9 12" id="KW-0694">RNA-binding</keyword>
<proteinExistence type="inferred from homology"/>
<dbReference type="FunFam" id="3.30.930.10:FF:000004">
    <property type="entry name" value="Alanine--tRNA ligase"/>
    <property type="match status" value="1"/>
</dbReference>
<keyword evidence="4 12" id="KW-0436">Ligase</keyword>
<dbReference type="InterPro" id="IPR003156">
    <property type="entry name" value="DHHA1_dom"/>
</dbReference>
<comment type="caution">
    <text evidence="15">The sequence shown here is derived from an EMBL/GenBank/DDBJ whole genome shotgun (WGS) entry which is preliminary data.</text>
</comment>
<keyword evidence="12" id="KW-0963">Cytoplasm</keyword>
<dbReference type="FunFam" id="3.30.980.10:FF:000004">
    <property type="entry name" value="Alanine--tRNA ligase, cytoplasmic"/>
    <property type="match status" value="1"/>
</dbReference>
<evidence type="ECO:0000256" key="9">
    <source>
        <dbReference type="ARBA" id="ARBA00022884"/>
    </source>
</evidence>
<comment type="similarity">
    <text evidence="2 12">Belongs to the class-II aminoacyl-tRNA synthetase family.</text>
</comment>
<dbReference type="GO" id="GO:0002161">
    <property type="term" value="F:aminoacyl-tRNA deacylase activity"/>
    <property type="evidence" value="ECO:0007669"/>
    <property type="project" value="TreeGrafter"/>
</dbReference>
<evidence type="ECO:0000256" key="12">
    <source>
        <dbReference type="HAMAP-Rule" id="MF_00036"/>
    </source>
</evidence>
<dbReference type="HAMAP" id="MF_00036_B">
    <property type="entry name" value="Ala_tRNA_synth_B"/>
    <property type="match status" value="1"/>
</dbReference>
<dbReference type="InterPro" id="IPR009000">
    <property type="entry name" value="Transl_B-barrel_sf"/>
</dbReference>
<dbReference type="InterPro" id="IPR023033">
    <property type="entry name" value="Ala_tRNA_ligase_euk/bac"/>
</dbReference>
<keyword evidence="7 12" id="KW-0862">Zinc</keyword>
<evidence type="ECO:0000256" key="13">
    <source>
        <dbReference type="SAM" id="Coils"/>
    </source>
</evidence>
<dbReference type="InterPro" id="IPR018165">
    <property type="entry name" value="Ala-tRNA-synth_IIc_core"/>
</dbReference>
<sequence>MTATLKDIRSTFLNYFAKHDHKIIPSSSLVPDNDPTLMFTNSGMVQFKHIFTGNEKRDYTRATTSQKSVRAGGKHNDLDNVGYTVRHHTFFEMLGNFSFGDYFKDDAIAWAWELVTKEFGLPKDRLAVTVFHNDDEAYNIWKKVAGLPDDRIIRIATKDNFWQMGDTGPCGPCSEIFYDHGPEVWGGLPGTPEEDGDRWIEIWNLVFDQFEDLPDGSRIPLKQKCIDTGMGLERISAILQGVHSNYDIDLFRNLIADIANLANSDPNGPLKASHNVIADHLRSTAFLIADGVLPSNEGRGYVLRRIMRRAMRHIQLLGVRDPMLYKLLPSLQREMGEAYPELYRAEALITETIKAEETRFIRTLDKGLKILDDETANLKAGDELSGATAFKLYDTYGFPLDLTQDALRSKNIKVDTKGFDEAMAKQKAEARKNWAGSGDAGTEKVWFDLQEKLGATEFLGYTTLHADGQVTALVVNNEAINAVSSGEFWLVANQTPFYAEMGGQVGDTGVICGDGVTIQVTDVKKKLDGISAHLCKLIKGTVKVGDNLSFIVNEQNRKDICANHSVTHLLHRALRDVLGEHVTQKGSAVGPDRMRFDISHPKQVTAEEIRQVENIVNNAIRHNYKVTTTMMSQEDAIKSGAMALFGEKYGDEVRVVSMGDDKELFSRELCGGTHVKETGDIGYFNIVSESAVAAGIRRLECLTGRGAEKFVQDIEDKLHAASNILKTNPNDLENRIKQLLDEKKKLENDLFEVKKRFASNKAADNRDNFELVNGVKFVGRAIPNVHPKELKAFIDEITPELGSGIVVLASNKDDKASIVVGVTKDLTGRYSAIDLVRIASQTVGGQGGGGRPDMAQAGGPNGEKIADAINAVKEAI</sequence>
<dbReference type="Gene3D" id="3.10.310.40">
    <property type="match status" value="1"/>
</dbReference>
<reference evidence="15" key="2">
    <citation type="journal article" date="2021" name="PeerJ">
        <title>Extensive microbial diversity within the chicken gut microbiome revealed by metagenomics and culture.</title>
        <authorList>
            <person name="Gilroy R."/>
            <person name="Ravi A."/>
            <person name="Getino M."/>
            <person name="Pursley I."/>
            <person name="Horton D.L."/>
            <person name="Alikhan N.F."/>
            <person name="Baker D."/>
            <person name="Gharbi K."/>
            <person name="Hall N."/>
            <person name="Watson M."/>
            <person name="Adriaenssens E.M."/>
            <person name="Foster-Nyarko E."/>
            <person name="Jarju S."/>
            <person name="Secka A."/>
            <person name="Antonio M."/>
            <person name="Oren A."/>
            <person name="Chaudhuri R.R."/>
            <person name="La Ragione R."/>
            <person name="Hildebrand F."/>
            <person name="Pallen M.J."/>
        </authorList>
    </citation>
    <scope>NUCLEOTIDE SEQUENCE</scope>
    <source>
        <strain evidence="15">ChiW3-316</strain>
    </source>
</reference>
<dbReference type="SUPFAM" id="SSF55681">
    <property type="entry name" value="Class II aaRS and biotin synthetases"/>
    <property type="match status" value="1"/>
</dbReference>
<organism evidence="15 16">
    <name type="scientific">Candidatus Scatocola faecipullorum</name>
    <dbReference type="NCBI Taxonomy" id="2840917"/>
    <lineage>
        <taxon>Bacteria</taxon>
        <taxon>Pseudomonadati</taxon>
        <taxon>Pseudomonadota</taxon>
        <taxon>Alphaproteobacteria</taxon>
        <taxon>Rhodospirillales</taxon>
        <taxon>Rhodospirillaceae</taxon>
        <taxon>Rhodospirillaceae incertae sedis</taxon>
        <taxon>Candidatus Scatocola</taxon>
    </lineage>
</organism>
<dbReference type="EC" id="6.1.1.7" evidence="12"/>
<dbReference type="SUPFAM" id="SSF50447">
    <property type="entry name" value="Translation proteins"/>
    <property type="match status" value="1"/>
</dbReference>
<evidence type="ECO:0000256" key="8">
    <source>
        <dbReference type="ARBA" id="ARBA00022840"/>
    </source>
</evidence>
<evidence type="ECO:0000256" key="11">
    <source>
        <dbReference type="ARBA" id="ARBA00023146"/>
    </source>
</evidence>
<dbReference type="InterPro" id="IPR018162">
    <property type="entry name" value="Ala-tRNA-ligase_IIc_anticod-bd"/>
</dbReference>
<keyword evidence="3 12" id="KW-0820">tRNA-binding</keyword>
<feature type="binding site" evidence="12">
    <location>
        <position position="564"/>
    </location>
    <ligand>
        <name>Zn(2+)</name>
        <dbReference type="ChEBI" id="CHEBI:29105"/>
    </ligand>
</feature>
<feature type="coiled-coil region" evidence="13">
    <location>
        <begin position="729"/>
        <end position="756"/>
    </location>
</feature>
<evidence type="ECO:0000256" key="4">
    <source>
        <dbReference type="ARBA" id="ARBA00022598"/>
    </source>
</evidence>
<dbReference type="GO" id="GO:0045892">
    <property type="term" value="P:negative regulation of DNA-templated transcription"/>
    <property type="evidence" value="ECO:0007669"/>
    <property type="project" value="TreeGrafter"/>
</dbReference>
<dbReference type="InterPro" id="IPR018163">
    <property type="entry name" value="Thr/Ala-tRNA-synth_IIc_edit"/>
</dbReference>
<dbReference type="PANTHER" id="PTHR11777">
    <property type="entry name" value="ALANYL-TRNA SYNTHETASE"/>
    <property type="match status" value="1"/>
</dbReference>
<keyword evidence="10 12" id="KW-0648">Protein biosynthesis</keyword>
<comment type="subcellular location">
    <subcellularLocation>
        <location evidence="1 12">Cytoplasm</location>
    </subcellularLocation>
</comment>
<evidence type="ECO:0000259" key="14">
    <source>
        <dbReference type="PROSITE" id="PS50860"/>
    </source>
</evidence>
<name>A0A9D1SB44_9PROT</name>